<evidence type="ECO:0000313" key="4">
    <source>
        <dbReference type="Proteomes" id="UP000741863"/>
    </source>
</evidence>
<name>A0ABS2PH37_9BACL</name>
<dbReference type="EMBL" id="JAFBEC010000016">
    <property type="protein sequence ID" value="MBM7634755.1"/>
    <property type="molecule type" value="Genomic_DNA"/>
</dbReference>
<dbReference type="Gene3D" id="3.40.50.1820">
    <property type="entry name" value="alpha/beta hydrolase"/>
    <property type="match status" value="1"/>
</dbReference>
<proteinExistence type="predicted"/>
<dbReference type="PRINTS" id="PR00412">
    <property type="entry name" value="EPOXHYDRLASE"/>
</dbReference>
<comment type="caution">
    <text evidence="3">The sequence shown here is derived from an EMBL/GenBank/DDBJ whole genome shotgun (WGS) entry which is preliminary data.</text>
</comment>
<protein>
    <submittedName>
        <fullName evidence="3">Pimeloyl-ACP methyl ester carboxylesterase</fullName>
    </submittedName>
</protein>
<dbReference type="InterPro" id="IPR029058">
    <property type="entry name" value="AB_hydrolase_fold"/>
</dbReference>
<dbReference type="PRINTS" id="PR00111">
    <property type="entry name" value="ABHYDROLASE"/>
</dbReference>
<keyword evidence="1" id="KW-0378">Hydrolase</keyword>
<reference evidence="3 4" key="1">
    <citation type="submission" date="2021-01" db="EMBL/GenBank/DDBJ databases">
        <title>Genomic Encyclopedia of Type Strains, Phase IV (KMG-IV): sequencing the most valuable type-strain genomes for metagenomic binning, comparative biology and taxonomic classification.</title>
        <authorList>
            <person name="Goeker M."/>
        </authorList>
    </citation>
    <scope>NUCLEOTIDE SEQUENCE [LARGE SCALE GENOMIC DNA]</scope>
    <source>
        <strain evidence="3 4">DSM 25540</strain>
    </source>
</reference>
<dbReference type="InterPro" id="IPR000639">
    <property type="entry name" value="Epox_hydrolase-like"/>
</dbReference>
<evidence type="ECO:0000259" key="2">
    <source>
        <dbReference type="Pfam" id="PF00561"/>
    </source>
</evidence>
<dbReference type="Pfam" id="PF00561">
    <property type="entry name" value="Abhydrolase_1"/>
    <property type="match status" value="1"/>
</dbReference>
<dbReference type="InterPro" id="IPR000073">
    <property type="entry name" value="AB_hydrolase_1"/>
</dbReference>
<dbReference type="RefSeq" id="WP_338028830.1">
    <property type="nucleotide sequence ID" value="NZ_JAFBEC010000016.1"/>
</dbReference>
<accession>A0ABS2PH37</accession>
<dbReference type="SUPFAM" id="SSF53474">
    <property type="entry name" value="alpha/beta-Hydrolases"/>
    <property type="match status" value="1"/>
</dbReference>
<evidence type="ECO:0000256" key="1">
    <source>
        <dbReference type="ARBA" id="ARBA00022801"/>
    </source>
</evidence>
<keyword evidence="4" id="KW-1185">Reference proteome</keyword>
<dbReference type="PANTHER" id="PTHR43329">
    <property type="entry name" value="EPOXIDE HYDROLASE"/>
    <property type="match status" value="1"/>
</dbReference>
<dbReference type="Proteomes" id="UP000741863">
    <property type="component" value="Unassembled WGS sequence"/>
</dbReference>
<organism evidence="3 4">
    <name type="scientific">Geomicrobium sediminis</name>
    <dbReference type="NCBI Taxonomy" id="1347788"/>
    <lineage>
        <taxon>Bacteria</taxon>
        <taxon>Bacillati</taxon>
        <taxon>Bacillota</taxon>
        <taxon>Bacilli</taxon>
        <taxon>Bacillales</taxon>
        <taxon>Geomicrobium</taxon>
    </lineage>
</organism>
<gene>
    <name evidence="3" type="ORF">JOD17_003881</name>
</gene>
<evidence type="ECO:0000313" key="3">
    <source>
        <dbReference type="EMBL" id="MBM7634755.1"/>
    </source>
</evidence>
<sequence>MGEVSVAGVAIHYEDDGAVDKPVCLLLHGFPQSSLTWRYVSPHLAERYRVIKVDLRGYGKSGKPIGEALYQNDVMAHDVASVLDRLGIRNALIVGHDRGARIARKLAYLRPELVRKLVFIDIMPMEYVYQLPAKEAARKYWHWVFQIVPDLPETLIEGKEEEYLTFLLSRGDGLYERLKEDGSFDEYLRAFKEPGAVQAALSDYRATYRTDLPEYEQGVGKLSKETLVLWGERGNLAGLPVVDEWKKTIDYVRGYEIKGCGHYVPEEKPREIAENILAFDQSAL</sequence>
<feature type="domain" description="AB hydrolase-1" evidence="2">
    <location>
        <begin position="25"/>
        <end position="269"/>
    </location>
</feature>